<evidence type="ECO:0000313" key="2">
    <source>
        <dbReference type="Proteomes" id="UP000298049"/>
    </source>
</evidence>
<organism evidence="1 2">
    <name type="scientific">Hydrocarboniclastica marina</name>
    <dbReference type="NCBI Taxonomy" id="2259620"/>
    <lineage>
        <taxon>Bacteria</taxon>
        <taxon>Pseudomonadati</taxon>
        <taxon>Pseudomonadota</taxon>
        <taxon>Gammaproteobacteria</taxon>
        <taxon>Alteromonadales</taxon>
        <taxon>Alteromonadaceae</taxon>
        <taxon>Hydrocarboniclastica</taxon>
    </lineage>
</organism>
<evidence type="ECO:0000313" key="1">
    <source>
        <dbReference type="EMBL" id="QCF27692.1"/>
    </source>
</evidence>
<dbReference type="EMBL" id="CP031093">
    <property type="protein sequence ID" value="QCF27692.1"/>
    <property type="molecule type" value="Genomic_DNA"/>
</dbReference>
<gene>
    <name evidence="1" type="ORF">soil367_18145</name>
</gene>
<protein>
    <submittedName>
        <fullName evidence="1">Uncharacterized protein</fullName>
    </submittedName>
</protein>
<reference evidence="1 2" key="1">
    <citation type="submission" date="2018-07" db="EMBL/GenBank/DDBJ databases">
        <title>Marsedoiliclastica nanhaica gen. nov. sp. nov., a novel marine hydrocarbonoclastic bacterium isolated from an in-situ enriched hydrocarbon-degrading consortium in deep-sea sediment.</title>
        <authorList>
            <person name="Dong C."/>
            <person name="Ma T."/>
            <person name="Liu R."/>
            <person name="Shao Z."/>
        </authorList>
    </citation>
    <scope>NUCLEOTIDE SEQUENCE [LARGE SCALE GENOMIC DNA]</scope>
    <source>
        <strain evidence="2">soil36-7</strain>
    </source>
</reference>
<dbReference type="KEGG" id="hmi:soil367_18145"/>
<proteinExistence type="predicted"/>
<dbReference type="AlphaFoldDB" id="A0A4P7XMD7"/>
<name>A0A4P7XMD7_9ALTE</name>
<sequence>MFRSVEALAPNRPAVKITRSMHHLIANVAYSSVAYGGAGLSHLARHRYQPVTDEREIFELAPPQLSPPRD</sequence>
<accession>A0A4P7XMD7</accession>
<dbReference type="Proteomes" id="UP000298049">
    <property type="component" value="Chromosome"/>
</dbReference>
<keyword evidence="2" id="KW-1185">Reference proteome</keyword>